<feature type="transmembrane region" description="Helical" evidence="8">
    <location>
        <begin position="588"/>
        <end position="614"/>
    </location>
</feature>
<dbReference type="InterPro" id="IPR052836">
    <property type="entry name" value="PRRT_domain-containing"/>
</dbReference>
<evidence type="ECO:0000313" key="12">
    <source>
        <dbReference type="RefSeq" id="XP_022082171.1"/>
    </source>
</evidence>
<feature type="transmembrane region" description="Helical" evidence="8">
    <location>
        <begin position="626"/>
        <end position="647"/>
    </location>
</feature>
<feature type="signal peptide" evidence="9">
    <location>
        <begin position="1"/>
        <end position="26"/>
    </location>
</feature>
<name>A0A8B7XQ55_ACAPL</name>
<feature type="region of interest" description="Disordered" evidence="7">
    <location>
        <begin position="47"/>
        <end position="66"/>
    </location>
</feature>
<dbReference type="Proteomes" id="UP000694845">
    <property type="component" value="Unplaced"/>
</dbReference>
<reference evidence="12" key="1">
    <citation type="submission" date="2025-08" db="UniProtKB">
        <authorList>
            <consortium name="RefSeq"/>
        </authorList>
    </citation>
    <scope>IDENTIFICATION</scope>
</reference>
<dbReference type="PROSITE" id="PS51257">
    <property type="entry name" value="PROKAR_LIPOPROTEIN"/>
    <property type="match status" value="1"/>
</dbReference>
<dbReference type="GeneID" id="110974691"/>
<dbReference type="OrthoDB" id="10066605at2759"/>
<organism evidence="11 12">
    <name type="scientific">Acanthaster planci</name>
    <name type="common">Crown-of-thorns starfish</name>
    <dbReference type="NCBI Taxonomy" id="133434"/>
    <lineage>
        <taxon>Eukaryota</taxon>
        <taxon>Metazoa</taxon>
        <taxon>Echinodermata</taxon>
        <taxon>Eleutherozoa</taxon>
        <taxon>Asterozoa</taxon>
        <taxon>Asteroidea</taxon>
        <taxon>Valvatacea</taxon>
        <taxon>Valvatida</taxon>
        <taxon>Acanthasteridae</taxon>
        <taxon>Acanthaster</taxon>
    </lineage>
</organism>
<keyword evidence="2" id="KW-0597">Phosphoprotein</keyword>
<feature type="transmembrane region" description="Helical" evidence="8">
    <location>
        <begin position="467"/>
        <end position="488"/>
    </location>
</feature>
<gene>
    <name evidence="12" type="primary">LOC110974691</name>
</gene>
<feature type="compositionally biased region" description="Basic and acidic residues" evidence="7">
    <location>
        <begin position="93"/>
        <end position="102"/>
    </location>
</feature>
<evidence type="ECO:0000256" key="7">
    <source>
        <dbReference type="SAM" id="MobiDB-lite"/>
    </source>
</evidence>
<evidence type="ECO:0000256" key="9">
    <source>
        <dbReference type="SAM" id="SignalP"/>
    </source>
</evidence>
<feature type="transmembrane region" description="Helical" evidence="8">
    <location>
        <begin position="397"/>
        <end position="420"/>
    </location>
</feature>
<proteinExistence type="predicted"/>
<sequence>MKLQEVAMNFCGAVMPLLVMLLSGLSFSCDTGNSTTFGNQTIMSTMSRNFSPPNSRLQDHTSKGRPVYGNKELGIRDMEDNASALLNSNLHRKNTEGADVKSKPIINDFGPRAMKRRHLERSKREADPPAFTESNPELEPAAEPESEPTAEPESEPTPEAESEPTADPESEPRAEPDSEPTAEPESEPTTEPGSELTSEPESEPTAEPGSEPTAEPESEPTPEPESEPTAEPESEPTAEPESEPTAEPESEPTAEPESEPTAEPESEPTAEPESEPTAEPESEPTAEPESEPTAEPESEPTAEPESEPTAEPESEPTAEPESEPTGEPEYRPEGEPQSQPTNEPESEPSGIPEPEAEPSAEPESESEPEPVGEDWPEPGPDWNTLPELIGVAFTCHVYIFAIYFSLLTLYGLQILIALIFEFKKGNRSVLSLTFNTLLFLLGMTRAVSLFANPYGSYQNLPMVLSRMMWSVGFPCLTAAMTTVLLVLLDTTRLSLGPPRFQKFSTVSICCAGHFIAVLGSDLLVSAFIDLKVILVICQFIYVAWSGSLAVGFFRVSYKMKKNFASTFAKKGMRGGKEQKASPLRLYRMVIYCGLAALASCATNLYGAVGVFGVYSDLEFVEAWPWWIFQTAMRAEEVAMSVLVVLLAGKAGKDGFGRFVGLLCRSTRPCLARIRRLRAGQVRPASRSVSPGRWAVSGSGSTEKMMLSEDRSMTVGVTIASDAVHDMDGSAKKFPYPDDNLPVVAEL</sequence>
<evidence type="ECO:0000256" key="3">
    <source>
        <dbReference type="ARBA" id="ARBA00022692"/>
    </source>
</evidence>
<dbReference type="Pfam" id="PF25987">
    <property type="entry name" value="PRRT3"/>
    <property type="match status" value="1"/>
</dbReference>
<evidence type="ECO:0000256" key="4">
    <source>
        <dbReference type="ARBA" id="ARBA00022729"/>
    </source>
</evidence>
<dbReference type="PANTHER" id="PTHR35578">
    <property type="entry name" value="PROLINE-RICH TRANSMEMBRANE PROTEIN 4-RELATED"/>
    <property type="match status" value="1"/>
</dbReference>
<keyword evidence="6 8" id="KW-0472">Membrane</keyword>
<dbReference type="RefSeq" id="XP_022082171.1">
    <property type="nucleotide sequence ID" value="XM_022226479.1"/>
</dbReference>
<feature type="domain" description="Proline-rich transmembrane protein 3/4" evidence="10">
    <location>
        <begin position="369"/>
        <end position="676"/>
    </location>
</feature>
<evidence type="ECO:0000259" key="10">
    <source>
        <dbReference type="Pfam" id="PF25987"/>
    </source>
</evidence>
<feature type="transmembrane region" description="Helical" evidence="8">
    <location>
        <begin position="532"/>
        <end position="553"/>
    </location>
</feature>
<accession>A0A8B7XQ55</accession>
<evidence type="ECO:0000256" key="5">
    <source>
        <dbReference type="ARBA" id="ARBA00022989"/>
    </source>
</evidence>
<comment type="subcellular location">
    <subcellularLocation>
        <location evidence="1">Membrane</location>
        <topology evidence="1">Multi-pass membrane protein</topology>
    </subcellularLocation>
</comment>
<keyword evidence="5 8" id="KW-1133">Transmembrane helix</keyword>
<feature type="compositionally biased region" description="Acidic residues" evidence="7">
    <location>
        <begin position="354"/>
        <end position="376"/>
    </location>
</feature>
<dbReference type="KEGG" id="aplc:110974691"/>
<dbReference type="InterPro" id="IPR059081">
    <property type="entry name" value="PRRT3-4"/>
</dbReference>
<feature type="transmembrane region" description="Helical" evidence="8">
    <location>
        <begin position="500"/>
        <end position="520"/>
    </location>
</feature>
<dbReference type="PANTHER" id="PTHR35578:SF6">
    <property type="entry name" value="PROLINE-RICH TRANSMEMBRANE PROTEIN 4"/>
    <property type="match status" value="1"/>
</dbReference>
<feature type="compositionally biased region" description="Acidic residues" evidence="7">
    <location>
        <begin position="177"/>
        <end position="188"/>
    </location>
</feature>
<feature type="region of interest" description="Disordered" evidence="7">
    <location>
        <begin position="93"/>
        <end position="381"/>
    </location>
</feature>
<evidence type="ECO:0000256" key="1">
    <source>
        <dbReference type="ARBA" id="ARBA00004141"/>
    </source>
</evidence>
<evidence type="ECO:0000313" key="11">
    <source>
        <dbReference type="Proteomes" id="UP000694845"/>
    </source>
</evidence>
<evidence type="ECO:0000256" key="6">
    <source>
        <dbReference type="ARBA" id="ARBA00023136"/>
    </source>
</evidence>
<feature type="compositionally biased region" description="Acidic residues" evidence="7">
    <location>
        <begin position="214"/>
        <end position="326"/>
    </location>
</feature>
<feature type="compositionally biased region" description="Acidic residues" evidence="7">
    <location>
        <begin position="140"/>
        <end position="169"/>
    </location>
</feature>
<keyword evidence="11" id="KW-1185">Reference proteome</keyword>
<evidence type="ECO:0000256" key="2">
    <source>
        <dbReference type="ARBA" id="ARBA00022553"/>
    </source>
</evidence>
<evidence type="ECO:0000256" key="8">
    <source>
        <dbReference type="SAM" id="Phobius"/>
    </source>
</evidence>
<dbReference type="OMA" id="YMYVYRV"/>
<keyword evidence="4 9" id="KW-0732">Signal</keyword>
<protein>
    <submittedName>
        <fullName evidence="12">Uncharacterized protein LOC110974691</fullName>
    </submittedName>
</protein>
<dbReference type="AlphaFoldDB" id="A0A8B7XQ55"/>
<feature type="compositionally biased region" description="Polar residues" evidence="7">
    <location>
        <begin position="47"/>
        <end position="56"/>
    </location>
</feature>
<feature type="transmembrane region" description="Helical" evidence="8">
    <location>
        <begin position="432"/>
        <end position="455"/>
    </location>
</feature>
<keyword evidence="3 8" id="KW-0812">Transmembrane</keyword>
<feature type="chain" id="PRO_5034770330" evidence="9">
    <location>
        <begin position="27"/>
        <end position="746"/>
    </location>
</feature>